<organism evidence="1 2">
    <name type="scientific">Protopolystoma xenopodis</name>
    <dbReference type="NCBI Taxonomy" id="117903"/>
    <lineage>
        <taxon>Eukaryota</taxon>
        <taxon>Metazoa</taxon>
        <taxon>Spiralia</taxon>
        <taxon>Lophotrochozoa</taxon>
        <taxon>Platyhelminthes</taxon>
        <taxon>Monogenea</taxon>
        <taxon>Polyopisthocotylea</taxon>
        <taxon>Polystomatidea</taxon>
        <taxon>Polystomatidae</taxon>
        <taxon>Protopolystoma</taxon>
    </lineage>
</organism>
<evidence type="ECO:0000313" key="1">
    <source>
        <dbReference type="EMBL" id="VEL13334.1"/>
    </source>
</evidence>
<protein>
    <submittedName>
        <fullName evidence="1">Uncharacterized protein</fullName>
    </submittedName>
</protein>
<sequence length="154" mass="17599">MVDFLSAQTSYSLTLPGSPFLISNCQDGLDHTDSPELERVRNLVHQQRQESCLQTTATTLDLFIDWLSMLRRRVFLASRQLLRRSIWLDHLFQEIQIQADHLAKAERRAGQLTSRARCASNWLISVLNNINRGCNLTTLDQLSSAISADNPFDR</sequence>
<dbReference type="EMBL" id="CAAALY010017463">
    <property type="protein sequence ID" value="VEL13334.1"/>
    <property type="molecule type" value="Genomic_DNA"/>
</dbReference>
<dbReference type="Proteomes" id="UP000784294">
    <property type="component" value="Unassembled WGS sequence"/>
</dbReference>
<keyword evidence="2" id="KW-1185">Reference proteome</keyword>
<comment type="caution">
    <text evidence="1">The sequence shown here is derived from an EMBL/GenBank/DDBJ whole genome shotgun (WGS) entry which is preliminary data.</text>
</comment>
<dbReference type="AlphaFoldDB" id="A0A3S5B4Y7"/>
<gene>
    <name evidence="1" type="ORF">PXEA_LOCUS6774</name>
</gene>
<accession>A0A3S5B4Y7</accession>
<name>A0A3S5B4Y7_9PLAT</name>
<reference evidence="1" key="1">
    <citation type="submission" date="2018-11" db="EMBL/GenBank/DDBJ databases">
        <authorList>
            <consortium name="Pathogen Informatics"/>
        </authorList>
    </citation>
    <scope>NUCLEOTIDE SEQUENCE</scope>
</reference>
<evidence type="ECO:0000313" key="2">
    <source>
        <dbReference type="Proteomes" id="UP000784294"/>
    </source>
</evidence>
<proteinExistence type="predicted"/>